<feature type="region of interest" description="Disordered" evidence="7">
    <location>
        <begin position="1"/>
        <end position="28"/>
    </location>
</feature>
<evidence type="ECO:0000256" key="7">
    <source>
        <dbReference type="SAM" id="MobiDB-lite"/>
    </source>
</evidence>
<evidence type="ECO:0000259" key="8">
    <source>
        <dbReference type="Pfam" id="PF01233"/>
    </source>
</evidence>
<dbReference type="Pfam" id="PF02799">
    <property type="entry name" value="NMT_C"/>
    <property type="match status" value="1"/>
</dbReference>
<evidence type="ECO:0000256" key="3">
    <source>
        <dbReference type="ARBA" id="ARBA00022679"/>
    </source>
</evidence>
<evidence type="ECO:0000256" key="6">
    <source>
        <dbReference type="RuleBase" id="RU004178"/>
    </source>
</evidence>
<proteinExistence type="inferred from homology"/>
<feature type="region of interest" description="Disordered" evidence="7">
    <location>
        <begin position="59"/>
        <end position="86"/>
    </location>
</feature>
<feature type="domain" description="Glycylpeptide N-tetradecanoyltransferase N-terminal" evidence="8">
    <location>
        <begin position="122"/>
        <end position="273"/>
    </location>
</feature>
<protein>
    <recommendedName>
        <fullName evidence="2 5">Glycylpeptide N-tetradecanoyltransferase</fullName>
        <ecNumber evidence="2 5">2.3.1.97</ecNumber>
    </recommendedName>
</protein>
<keyword evidence="4 5" id="KW-0012">Acyltransferase</keyword>
<feature type="compositionally biased region" description="Basic and acidic residues" evidence="7">
    <location>
        <begin position="1"/>
        <end position="16"/>
    </location>
</feature>
<comment type="function">
    <text evidence="5">Adds a myristoyl group to the N-terminal glycine residue of certain cellular proteins.</text>
</comment>
<dbReference type="PANTHER" id="PTHR11377:SF5">
    <property type="entry name" value="GLYCYLPEPTIDE N-TETRADECANOYLTRANSFERASE"/>
    <property type="match status" value="1"/>
</dbReference>
<dbReference type="EC" id="2.3.1.97" evidence="2 5"/>
<dbReference type="EMBL" id="CAXLJM020000042">
    <property type="protein sequence ID" value="CAL8109796.1"/>
    <property type="molecule type" value="Genomic_DNA"/>
</dbReference>
<dbReference type="Proteomes" id="UP001642540">
    <property type="component" value="Unassembled WGS sequence"/>
</dbReference>
<feature type="domain" description="Glycylpeptide N-tetradecanoyltransferase C-terminal" evidence="9">
    <location>
        <begin position="318"/>
        <end position="475"/>
    </location>
</feature>
<keyword evidence="11" id="KW-1185">Reference proteome</keyword>
<sequence length="482" mass="52808">MMDSGGKSEKVSYPKEGEEEVENVEGKVSQAVSDVDPLKVLEANIQAAASKLRPTLLVDYTEPEPGPSHVQTGGAPGSESGELGAPGAGSLWAHQAVMQPGEVSDSNEPIAHDELSFLGTEAGELPAGLMWCYDMGSGAAISRTMVEEIHLLLRDNYVQDSSSTFQLEYTANQINWVLGQGEDNAVVVGIKSSGTDPDDLIGEGQLVGFVAAVPAKISIHGQTIKVGLVNFLCVHRLLRDRRLTPLLLAEIMRRLNARGIRHASFTTSSILPLQAVADSQYFHFPINVMTLGSLGFIEDDPLAMPINKVIDRWESHERNDMFHPLTTPHISSALTLVSDYLQKFAIKQVFDVETFTKMFGNKSGVVRTYVREKDGVVTDLISYYVVYLKKLGTTKSQIHNEIQCAHALVNVATSMSLIDLMKVAIVHAKDDGCDVYNLLNIMDNQGIVRDMDFVEGTGTLAYFLYNWRCPKMRPDQVGLVLP</sequence>
<evidence type="ECO:0000313" key="10">
    <source>
        <dbReference type="EMBL" id="CAL8109796.1"/>
    </source>
</evidence>
<evidence type="ECO:0000256" key="4">
    <source>
        <dbReference type="ARBA" id="ARBA00023315"/>
    </source>
</evidence>
<evidence type="ECO:0000256" key="5">
    <source>
        <dbReference type="RuleBase" id="RU000586"/>
    </source>
</evidence>
<dbReference type="InterPro" id="IPR000903">
    <property type="entry name" value="NMT"/>
</dbReference>
<keyword evidence="3 5" id="KW-0808">Transferase</keyword>
<dbReference type="InterPro" id="IPR022677">
    <property type="entry name" value="NMT_C"/>
</dbReference>
<comment type="catalytic activity">
    <reaction evidence="5">
        <text>N-terminal glycyl-[protein] + tetradecanoyl-CoA = N-tetradecanoylglycyl-[protein] + CoA + H(+)</text>
        <dbReference type="Rhea" id="RHEA:15521"/>
        <dbReference type="Rhea" id="RHEA-COMP:12666"/>
        <dbReference type="Rhea" id="RHEA-COMP:12667"/>
        <dbReference type="ChEBI" id="CHEBI:15378"/>
        <dbReference type="ChEBI" id="CHEBI:57287"/>
        <dbReference type="ChEBI" id="CHEBI:57385"/>
        <dbReference type="ChEBI" id="CHEBI:64723"/>
        <dbReference type="ChEBI" id="CHEBI:133050"/>
        <dbReference type="EC" id="2.3.1.97"/>
    </reaction>
</comment>
<evidence type="ECO:0000313" key="11">
    <source>
        <dbReference type="Proteomes" id="UP001642540"/>
    </source>
</evidence>
<evidence type="ECO:0000256" key="2">
    <source>
        <dbReference type="ARBA" id="ARBA00012923"/>
    </source>
</evidence>
<evidence type="ECO:0000256" key="1">
    <source>
        <dbReference type="ARBA" id="ARBA00009469"/>
    </source>
</evidence>
<dbReference type="InterPro" id="IPR022676">
    <property type="entry name" value="NMT_N"/>
</dbReference>
<gene>
    <name evidence="10" type="ORF">ODALV1_LOCUS13699</name>
</gene>
<name>A0ABP1QPA9_9HEXA</name>
<comment type="similarity">
    <text evidence="1 6">Belongs to the NMT family.</text>
</comment>
<organism evidence="10 11">
    <name type="scientific">Orchesella dallaii</name>
    <dbReference type="NCBI Taxonomy" id="48710"/>
    <lineage>
        <taxon>Eukaryota</taxon>
        <taxon>Metazoa</taxon>
        <taxon>Ecdysozoa</taxon>
        <taxon>Arthropoda</taxon>
        <taxon>Hexapoda</taxon>
        <taxon>Collembola</taxon>
        <taxon>Entomobryomorpha</taxon>
        <taxon>Entomobryoidea</taxon>
        <taxon>Orchesellidae</taxon>
        <taxon>Orchesellinae</taxon>
        <taxon>Orchesella</taxon>
    </lineage>
</organism>
<dbReference type="SUPFAM" id="SSF55729">
    <property type="entry name" value="Acyl-CoA N-acyltransferases (Nat)"/>
    <property type="match status" value="2"/>
</dbReference>
<dbReference type="Gene3D" id="3.40.630.170">
    <property type="match status" value="1"/>
</dbReference>
<evidence type="ECO:0000259" key="9">
    <source>
        <dbReference type="Pfam" id="PF02799"/>
    </source>
</evidence>
<reference evidence="10 11" key="1">
    <citation type="submission" date="2024-08" db="EMBL/GenBank/DDBJ databases">
        <authorList>
            <person name="Cucini C."/>
            <person name="Frati F."/>
        </authorList>
    </citation>
    <scope>NUCLEOTIDE SEQUENCE [LARGE SCALE GENOMIC DNA]</scope>
</reference>
<comment type="caution">
    <text evidence="10">The sequence shown here is derived from an EMBL/GenBank/DDBJ whole genome shotgun (WGS) entry which is preliminary data.</text>
</comment>
<accession>A0ABP1QPA9</accession>
<dbReference type="PANTHER" id="PTHR11377">
    <property type="entry name" value="N-MYRISTOYL TRANSFERASE"/>
    <property type="match status" value="1"/>
</dbReference>
<dbReference type="Pfam" id="PF01233">
    <property type="entry name" value="NMT"/>
    <property type="match status" value="1"/>
</dbReference>
<dbReference type="InterPro" id="IPR016181">
    <property type="entry name" value="Acyl_CoA_acyltransferase"/>
</dbReference>